<evidence type="ECO:0000256" key="3">
    <source>
        <dbReference type="ARBA" id="ARBA00022801"/>
    </source>
</evidence>
<evidence type="ECO:0000256" key="2">
    <source>
        <dbReference type="ARBA" id="ARBA00022490"/>
    </source>
</evidence>
<keyword evidence="3" id="KW-0378">Hydrolase</keyword>
<dbReference type="InterPro" id="IPR029021">
    <property type="entry name" value="Prot-tyrosine_phosphatase-like"/>
</dbReference>
<dbReference type="GO" id="GO:0016791">
    <property type="term" value="F:phosphatase activity"/>
    <property type="evidence" value="ECO:0007669"/>
    <property type="project" value="TreeGrafter"/>
</dbReference>
<keyword evidence="6" id="KW-1185">Reference proteome</keyword>
<dbReference type="PANTHER" id="PTHR31126">
    <property type="entry name" value="TYROSINE-PROTEIN PHOSPHATASE"/>
    <property type="match status" value="1"/>
</dbReference>
<comment type="caution">
    <text evidence="5">The sequence shown here is derived from an EMBL/GenBank/DDBJ whole genome shotgun (WGS) entry which is preliminary data.</text>
</comment>
<evidence type="ECO:0000256" key="1">
    <source>
        <dbReference type="ARBA" id="ARBA00004496"/>
    </source>
</evidence>
<dbReference type="Pfam" id="PF03162">
    <property type="entry name" value="Y_phosphatase2"/>
    <property type="match status" value="1"/>
</dbReference>
<proteinExistence type="predicted"/>
<gene>
    <name evidence="5" type="ORF">LECACI_7A008520</name>
</gene>
<organism evidence="5 6">
    <name type="scientific">Lecanosticta acicola</name>
    <dbReference type="NCBI Taxonomy" id="111012"/>
    <lineage>
        <taxon>Eukaryota</taxon>
        <taxon>Fungi</taxon>
        <taxon>Dikarya</taxon>
        <taxon>Ascomycota</taxon>
        <taxon>Pezizomycotina</taxon>
        <taxon>Dothideomycetes</taxon>
        <taxon>Dothideomycetidae</taxon>
        <taxon>Mycosphaerellales</taxon>
        <taxon>Mycosphaerellaceae</taxon>
        <taxon>Lecanosticta</taxon>
    </lineage>
</organism>
<evidence type="ECO:0008006" key="7">
    <source>
        <dbReference type="Google" id="ProtNLM"/>
    </source>
</evidence>
<dbReference type="EMBL" id="CAVMBE010000084">
    <property type="protein sequence ID" value="CAK4033362.1"/>
    <property type="molecule type" value="Genomic_DNA"/>
</dbReference>
<dbReference type="AlphaFoldDB" id="A0AAI8Z6L8"/>
<dbReference type="InterPro" id="IPR016130">
    <property type="entry name" value="Tyr_Pase_AS"/>
</dbReference>
<dbReference type="PANTHER" id="PTHR31126:SF48">
    <property type="entry name" value="INOSITOL PHOSPHATASE SIW14"/>
    <property type="match status" value="1"/>
</dbReference>
<dbReference type="FunFam" id="3.90.190.10:FF:000035">
    <property type="entry name" value="Tyrosine phosphatase, putative"/>
    <property type="match status" value="1"/>
</dbReference>
<protein>
    <recommendedName>
        <fullName evidence="7">Tyrosine phosphatase</fullName>
    </recommendedName>
</protein>
<comment type="subcellular location">
    <subcellularLocation>
        <location evidence="1">Cytoplasm</location>
    </subcellularLocation>
</comment>
<dbReference type="GO" id="GO:0052840">
    <property type="term" value="F:inositol diphosphate tetrakisphosphate diphosphatase activity"/>
    <property type="evidence" value="ECO:0007669"/>
    <property type="project" value="TreeGrafter"/>
</dbReference>
<feature type="compositionally biased region" description="Polar residues" evidence="4">
    <location>
        <begin position="214"/>
        <end position="225"/>
    </location>
</feature>
<keyword evidence="2" id="KW-0963">Cytoplasm</keyword>
<dbReference type="InterPro" id="IPR004861">
    <property type="entry name" value="Siw14-like"/>
</dbReference>
<dbReference type="Gene3D" id="3.90.190.10">
    <property type="entry name" value="Protein tyrosine phosphatase superfamily"/>
    <property type="match status" value="1"/>
</dbReference>
<accession>A0AAI8Z6L8</accession>
<evidence type="ECO:0000256" key="4">
    <source>
        <dbReference type="SAM" id="MobiDB-lite"/>
    </source>
</evidence>
<dbReference type="SUPFAM" id="SSF52799">
    <property type="entry name" value="(Phosphotyrosine protein) phosphatases II"/>
    <property type="match status" value="1"/>
</dbReference>
<evidence type="ECO:0000313" key="6">
    <source>
        <dbReference type="Proteomes" id="UP001296104"/>
    </source>
</evidence>
<evidence type="ECO:0000313" key="5">
    <source>
        <dbReference type="EMBL" id="CAK4033362.1"/>
    </source>
</evidence>
<feature type="region of interest" description="Disordered" evidence="4">
    <location>
        <begin position="212"/>
        <end position="239"/>
    </location>
</feature>
<dbReference type="Proteomes" id="UP001296104">
    <property type="component" value="Unassembled WGS sequence"/>
</dbReference>
<dbReference type="GO" id="GO:0005737">
    <property type="term" value="C:cytoplasm"/>
    <property type="evidence" value="ECO:0007669"/>
    <property type="project" value="UniProtKB-SubCell"/>
</dbReference>
<feature type="region of interest" description="Disordered" evidence="4">
    <location>
        <begin position="1"/>
        <end position="28"/>
    </location>
</feature>
<dbReference type="PROSITE" id="PS00383">
    <property type="entry name" value="TYR_PHOSPHATASE_1"/>
    <property type="match status" value="1"/>
</dbReference>
<name>A0AAI8Z6L8_9PEZI</name>
<reference evidence="5" key="1">
    <citation type="submission" date="2023-11" db="EMBL/GenBank/DDBJ databases">
        <authorList>
            <person name="Alioto T."/>
            <person name="Alioto T."/>
            <person name="Gomez Garrido J."/>
        </authorList>
    </citation>
    <scope>NUCLEOTIDE SEQUENCE</scope>
</reference>
<sequence>MEVAAEASKPASRPATPPTEGPPKNFGTVADDENYRIYRSAFPGNVNVDFLKTKNINTVITLVNFESFAIDEGRRGVAQFIEENSIQHVSIPITPNKEKDGTSTSVESICEALIHVINPANYPLYIHCNQGKHRTGCVVACFRKCQGWAIDKIIEEYDVYALGKSRKEDVAFIEAFDTAAVYKYAKEREKLHLFPKERKDSAVSIWDLAPVQDLSPSADNSSEYGVSSEYGIASSDDGL</sequence>